<keyword evidence="2" id="KW-1185">Reference proteome</keyword>
<evidence type="ECO:0000313" key="2">
    <source>
        <dbReference type="Proteomes" id="UP000005867"/>
    </source>
</evidence>
<dbReference type="Proteomes" id="UP000005867">
    <property type="component" value="Chromosome"/>
</dbReference>
<dbReference type="STRING" id="1104324.P186_2763"/>
<reference evidence="1 2" key="1">
    <citation type="journal article" date="2012" name="J. Bacteriol.">
        <title>Complete genome sequence of strain 1860, a crenarchaeon of the genus pyrobaculum able to grow with various electron acceptors.</title>
        <authorList>
            <person name="Mardanov A.V."/>
            <person name="Gumerov V.M."/>
            <person name="Slobodkina G.B."/>
            <person name="Beletsky A.V."/>
            <person name="Bonch-Osmolovskaya E.A."/>
            <person name="Ravin N.V."/>
            <person name="Skryabin K.G."/>
        </authorList>
    </citation>
    <scope>NUCLEOTIDE SEQUENCE [LARGE SCALE GENOMIC DNA]</scope>
    <source>
        <strain evidence="1 2">1860</strain>
    </source>
</reference>
<dbReference type="AlphaFoldDB" id="G7VEX5"/>
<name>G7VEX5_9CREN</name>
<dbReference type="KEGG" id="pyr:P186_2763"/>
<dbReference type="OrthoDB" id="387301at2157"/>
<organism evidence="1 2">
    <name type="scientific">Pyrobaculum ferrireducens</name>
    <dbReference type="NCBI Taxonomy" id="1104324"/>
    <lineage>
        <taxon>Archaea</taxon>
        <taxon>Thermoproteota</taxon>
        <taxon>Thermoprotei</taxon>
        <taxon>Thermoproteales</taxon>
        <taxon>Thermoproteaceae</taxon>
        <taxon>Pyrobaculum</taxon>
    </lineage>
</organism>
<protein>
    <submittedName>
        <fullName evidence="1">Uncharacterized protein</fullName>
    </submittedName>
</protein>
<proteinExistence type="predicted"/>
<dbReference type="HOGENOM" id="CLU_1987715_0_0_2"/>
<gene>
    <name evidence="1" type="ORF">P186_2763</name>
</gene>
<accession>G7VEX5</accession>
<dbReference type="eggNOG" id="arCOG14732">
    <property type="taxonomic scope" value="Archaea"/>
</dbReference>
<dbReference type="GeneID" id="11594362"/>
<dbReference type="EMBL" id="CP003098">
    <property type="protein sequence ID" value="AET34140.1"/>
    <property type="molecule type" value="Genomic_DNA"/>
</dbReference>
<dbReference type="RefSeq" id="WP_014289965.1">
    <property type="nucleotide sequence ID" value="NC_016645.1"/>
</dbReference>
<sequence>MCDDVDIAVLNGDARIEAREVDCEKWDAPSCVEVLAVCASAGCDDGAAPAVYYNVDRVKRWVERHIRSNLAYIAKHCLGVKGIAFSCDEVRQFIEVAQTVCKTTEAAALKVYIYKSLYLYNLKNR</sequence>
<evidence type="ECO:0000313" key="1">
    <source>
        <dbReference type="EMBL" id="AET34140.1"/>
    </source>
</evidence>
<dbReference type="BioCyc" id="PSP1104324:GJSN-2701-MONOMER"/>